<feature type="compositionally biased region" description="Basic and acidic residues" evidence="1">
    <location>
        <begin position="270"/>
        <end position="300"/>
    </location>
</feature>
<dbReference type="InterPro" id="IPR011889">
    <property type="entry name" value="Liste_lipo_26"/>
</dbReference>
<proteinExistence type="predicted"/>
<evidence type="ECO:0000256" key="2">
    <source>
        <dbReference type="SAM" id="Phobius"/>
    </source>
</evidence>
<gene>
    <name evidence="3" type="ORF">MCCG_0840</name>
</gene>
<dbReference type="RefSeq" id="WP_019269658.1">
    <property type="nucleotide sequence ID" value="NZ_CP006959.1"/>
</dbReference>
<feature type="transmembrane region" description="Helical" evidence="2">
    <location>
        <begin position="356"/>
        <end position="378"/>
    </location>
</feature>
<dbReference type="InterPro" id="IPR005046">
    <property type="entry name" value="DUF285"/>
</dbReference>
<feature type="region of interest" description="Disordered" evidence="1">
    <location>
        <begin position="238"/>
        <end position="310"/>
    </location>
</feature>
<keyword evidence="4" id="KW-1185">Reference proteome</keyword>
<dbReference type="Proteomes" id="UP000031910">
    <property type="component" value="Chromosome"/>
</dbReference>
<evidence type="ECO:0000256" key="1">
    <source>
        <dbReference type="SAM" id="MobiDB-lite"/>
    </source>
</evidence>
<accession>A0A9N7BAS3</accession>
<evidence type="ECO:0000313" key="3">
    <source>
        <dbReference type="EMBL" id="AJK51774.1"/>
    </source>
</evidence>
<protein>
    <recommendedName>
        <fullName evidence="5">PARCEL domain-containing protein</fullName>
    </recommendedName>
</protein>
<evidence type="ECO:0008006" key="5">
    <source>
        <dbReference type="Google" id="ProtNLM"/>
    </source>
</evidence>
<feature type="compositionally biased region" description="Low complexity" evidence="1">
    <location>
        <begin position="239"/>
        <end position="262"/>
    </location>
</feature>
<dbReference type="EMBL" id="CP006959">
    <property type="protein sequence ID" value="AJK51774.1"/>
    <property type="molecule type" value="Genomic_DNA"/>
</dbReference>
<keyword evidence="2" id="KW-0812">Transmembrane</keyword>
<sequence length="437" mass="49929">MKKLLIILTSSSVVFLITVSISMLNNINKNYLVSYNAISWIKRHKTSGNMLIDIGYYKSGNSYIIQQIPPTISIIAAELPEQITSLRNAFYGNRQHIRFEKQWDTKNITDMSGTFYDANWMNDDSVKKWNTSKVTDMSKMFKRAKSFNQDISNWDVSSVRNFEGMFDDAIEFNNGNNPLNWSEKLKNVTNMKSMFKNAYEFKHNLDNWIMTRKVDHSNFGLEDRKQPKWFVEPLVERTSSASAAQSDNSNISSLNSNSNRNSQDITSRSITEKTQNKPEIIVEKSLEPPKLSERSEKLPNKSESNNLENETMIEEKSLTSKNRSIEPNVHKKNAYKIPLAGTNTIISKSSSPNAGVIAGAVLGSFTILGTGAGFGYYYRKNLKNLYLRSTDKIKPSLLKSKDNIKDFYVKSIDKTKNFYLKSKNKIKNKIAKIKSKK</sequence>
<keyword evidence="2" id="KW-0472">Membrane</keyword>
<keyword evidence="2" id="KW-1133">Transmembrane helix</keyword>
<dbReference type="Pfam" id="PF03382">
    <property type="entry name" value="DUF285"/>
    <property type="match status" value="1"/>
</dbReference>
<dbReference type="NCBIfam" id="NF033158">
    <property type="entry name" value="Myrrcad"/>
    <property type="match status" value="1"/>
</dbReference>
<dbReference type="NCBIfam" id="TIGR02167">
    <property type="entry name" value="Liste_lipo_26"/>
    <property type="match status" value="1"/>
</dbReference>
<dbReference type="AlphaFoldDB" id="A0A9N7BAS3"/>
<name>A0A9N7BAS3_MYCCC</name>
<dbReference type="KEGG" id="mcai:MCCG_0840"/>
<organism evidence="3 4">
    <name type="scientific">Mycoplasma capricolum subsp. capripneumoniae 87001</name>
    <dbReference type="NCBI Taxonomy" id="1124992"/>
    <lineage>
        <taxon>Bacteria</taxon>
        <taxon>Bacillati</taxon>
        <taxon>Mycoplasmatota</taxon>
        <taxon>Mollicutes</taxon>
        <taxon>Mycoplasmataceae</taxon>
        <taxon>Mycoplasma</taxon>
    </lineage>
</organism>
<evidence type="ECO:0000313" key="4">
    <source>
        <dbReference type="Proteomes" id="UP000031910"/>
    </source>
</evidence>
<reference evidence="3 4" key="1">
    <citation type="submission" date="2013-12" db="EMBL/GenBank/DDBJ databases">
        <authorList>
            <person name="Wang R."/>
            <person name="Li Y."/>
            <person name="Zheng H."/>
            <person name="Xin J."/>
        </authorList>
    </citation>
    <scope>NUCLEOTIDE SEQUENCE [LARGE SCALE GENOMIC DNA]</scope>
    <source>
        <strain evidence="3 4">87001</strain>
    </source>
</reference>